<dbReference type="AlphaFoldDB" id="A0A427AXB9"/>
<proteinExistence type="predicted"/>
<feature type="compositionally biased region" description="Low complexity" evidence="1">
    <location>
        <begin position="58"/>
        <end position="70"/>
    </location>
</feature>
<organism evidence="2 3">
    <name type="scientific">Ensete ventricosum</name>
    <name type="common">Abyssinian banana</name>
    <name type="synonym">Musa ensete</name>
    <dbReference type="NCBI Taxonomy" id="4639"/>
    <lineage>
        <taxon>Eukaryota</taxon>
        <taxon>Viridiplantae</taxon>
        <taxon>Streptophyta</taxon>
        <taxon>Embryophyta</taxon>
        <taxon>Tracheophyta</taxon>
        <taxon>Spermatophyta</taxon>
        <taxon>Magnoliopsida</taxon>
        <taxon>Liliopsida</taxon>
        <taxon>Zingiberales</taxon>
        <taxon>Musaceae</taxon>
        <taxon>Ensete</taxon>
    </lineage>
</organism>
<feature type="compositionally biased region" description="Basic and acidic residues" evidence="1">
    <location>
        <begin position="18"/>
        <end position="27"/>
    </location>
</feature>
<evidence type="ECO:0000313" key="2">
    <source>
        <dbReference type="EMBL" id="RRT80756.1"/>
    </source>
</evidence>
<comment type="caution">
    <text evidence="2">The sequence shown here is derived from an EMBL/GenBank/DDBJ whole genome shotgun (WGS) entry which is preliminary data.</text>
</comment>
<sequence>MAPHSASAHLGWAVRGAGDSEKTKEEASETLEVSLASGAGPVAEGSFVKSFQGDDQLSRSPSRGESPESLNNLYQKEARKPKRGPSGPSVSHGYSRLDAHLEMQLLGGSREFLHEGLVELGKARCDPSNDQVIVYVLFV</sequence>
<reference evidence="2 3" key="1">
    <citation type="journal article" date="2014" name="Agronomy (Basel)">
        <title>A Draft Genome Sequence for Ensete ventricosum, the Drought-Tolerant Tree Against Hunger.</title>
        <authorList>
            <person name="Harrison J."/>
            <person name="Moore K.A."/>
            <person name="Paszkiewicz K."/>
            <person name="Jones T."/>
            <person name="Grant M."/>
            <person name="Ambacheew D."/>
            <person name="Muzemil S."/>
            <person name="Studholme D.J."/>
        </authorList>
    </citation>
    <scope>NUCLEOTIDE SEQUENCE [LARGE SCALE GENOMIC DNA]</scope>
</reference>
<feature type="region of interest" description="Disordered" evidence="1">
    <location>
        <begin position="1"/>
        <end position="94"/>
    </location>
</feature>
<dbReference type="Proteomes" id="UP000287651">
    <property type="component" value="Unassembled WGS sequence"/>
</dbReference>
<protein>
    <submittedName>
        <fullName evidence="2">Uncharacterized protein</fullName>
    </submittedName>
</protein>
<accession>A0A427AXB9</accession>
<dbReference type="EMBL" id="AMZH03001068">
    <property type="protein sequence ID" value="RRT80756.1"/>
    <property type="molecule type" value="Genomic_DNA"/>
</dbReference>
<gene>
    <name evidence="2" type="ORF">B296_00007235</name>
</gene>
<name>A0A427AXB9_ENSVE</name>
<evidence type="ECO:0000313" key="3">
    <source>
        <dbReference type="Proteomes" id="UP000287651"/>
    </source>
</evidence>
<evidence type="ECO:0000256" key="1">
    <source>
        <dbReference type="SAM" id="MobiDB-lite"/>
    </source>
</evidence>